<evidence type="ECO:0000256" key="13">
    <source>
        <dbReference type="RuleBase" id="RU000504"/>
    </source>
</evidence>
<keyword evidence="10 13" id="KW-0324">Glycolysis</keyword>
<reference evidence="15 16" key="1">
    <citation type="journal article" date="2015" name="Nature">
        <title>rRNA introns, odd ribosomes, and small enigmatic genomes across a large radiation of phyla.</title>
        <authorList>
            <person name="Brown C.T."/>
            <person name="Hug L.A."/>
            <person name="Thomas B.C."/>
            <person name="Sharon I."/>
            <person name="Castelle C.J."/>
            <person name="Singh A."/>
            <person name="Wilkins M.J."/>
            <person name="Williams K.H."/>
            <person name="Banfield J.F."/>
        </authorList>
    </citation>
    <scope>NUCLEOTIDE SEQUENCE [LARGE SCALE GENOMIC DNA]</scope>
</reference>
<comment type="caution">
    <text evidence="15">The sequence shown here is derived from an EMBL/GenBank/DDBJ whole genome shotgun (WGS) entry which is preliminary data.</text>
</comment>
<organism evidence="15 16">
    <name type="scientific">Candidatus Nomurabacteria bacterium GW2011_GWF1_31_48</name>
    <dbReference type="NCBI Taxonomy" id="1618767"/>
    <lineage>
        <taxon>Bacteria</taxon>
        <taxon>Candidatus Nomuraibacteriota</taxon>
    </lineage>
</organism>
<evidence type="ECO:0000313" key="15">
    <source>
        <dbReference type="EMBL" id="KKP29270.1"/>
    </source>
</evidence>
<dbReference type="GO" id="GO:0016301">
    <property type="term" value="F:kinase activity"/>
    <property type="evidence" value="ECO:0007669"/>
    <property type="project" value="UniProtKB-KW"/>
</dbReference>
<protein>
    <recommendedName>
        <fullName evidence="3 12">Pyruvate kinase</fullName>
        <ecNumber evidence="3 12">2.7.1.40</ecNumber>
    </recommendedName>
</protein>
<dbReference type="SUPFAM" id="SSF51621">
    <property type="entry name" value="Phosphoenolpyruvate/pyruvate domain"/>
    <property type="match status" value="1"/>
</dbReference>
<keyword evidence="7 13" id="KW-0418">Kinase</keyword>
<evidence type="ECO:0000313" key="16">
    <source>
        <dbReference type="Proteomes" id="UP000034934"/>
    </source>
</evidence>
<evidence type="ECO:0000256" key="3">
    <source>
        <dbReference type="ARBA" id="ARBA00012142"/>
    </source>
</evidence>
<dbReference type="InterPro" id="IPR015813">
    <property type="entry name" value="Pyrv/PenolPyrv_kinase-like_dom"/>
</dbReference>
<dbReference type="UniPathway" id="UPA00109">
    <property type="reaction ID" value="UER00188"/>
</dbReference>
<dbReference type="PATRIC" id="fig|1618767.3.peg.780"/>
<dbReference type="AlphaFoldDB" id="A0A0G0AR49"/>
<keyword evidence="5" id="KW-0479">Metal-binding</keyword>
<evidence type="ECO:0000256" key="8">
    <source>
        <dbReference type="ARBA" id="ARBA00022840"/>
    </source>
</evidence>
<dbReference type="FunFam" id="2.40.33.10:FF:000001">
    <property type="entry name" value="Pyruvate kinase"/>
    <property type="match status" value="1"/>
</dbReference>
<evidence type="ECO:0000256" key="7">
    <source>
        <dbReference type="ARBA" id="ARBA00022777"/>
    </source>
</evidence>
<evidence type="ECO:0000256" key="10">
    <source>
        <dbReference type="ARBA" id="ARBA00023152"/>
    </source>
</evidence>
<dbReference type="SUPFAM" id="SSF50800">
    <property type="entry name" value="PK beta-barrel domain-like"/>
    <property type="match status" value="1"/>
</dbReference>
<dbReference type="GO" id="GO:0000287">
    <property type="term" value="F:magnesium ion binding"/>
    <property type="evidence" value="ECO:0007669"/>
    <property type="project" value="UniProtKB-UniRule"/>
</dbReference>
<dbReference type="Pfam" id="PF00224">
    <property type="entry name" value="PK"/>
    <property type="match status" value="1"/>
</dbReference>
<comment type="catalytic activity">
    <reaction evidence="13">
        <text>pyruvate + ATP = phosphoenolpyruvate + ADP + H(+)</text>
        <dbReference type="Rhea" id="RHEA:18157"/>
        <dbReference type="ChEBI" id="CHEBI:15361"/>
        <dbReference type="ChEBI" id="CHEBI:15378"/>
        <dbReference type="ChEBI" id="CHEBI:30616"/>
        <dbReference type="ChEBI" id="CHEBI:58702"/>
        <dbReference type="ChEBI" id="CHEBI:456216"/>
        <dbReference type="EC" id="2.7.1.40"/>
    </reaction>
</comment>
<dbReference type="InterPro" id="IPR015793">
    <property type="entry name" value="Pyrv_Knase_brl"/>
</dbReference>
<dbReference type="NCBIfam" id="TIGR01064">
    <property type="entry name" value="pyruv_kin"/>
    <property type="match status" value="1"/>
</dbReference>
<accession>A0A0G0AR49</accession>
<dbReference type="PANTHER" id="PTHR11817">
    <property type="entry name" value="PYRUVATE KINASE"/>
    <property type="match status" value="1"/>
</dbReference>
<evidence type="ECO:0000256" key="11">
    <source>
        <dbReference type="ARBA" id="ARBA00023317"/>
    </source>
</evidence>
<dbReference type="InterPro" id="IPR015806">
    <property type="entry name" value="Pyrv_Knase_insert_dom_sf"/>
</dbReference>
<dbReference type="InterPro" id="IPR001697">
    <property type="entry name" value="Pyr_Knase"/>
</dbReference>
<comment type="similarity">
    <text evidence="2 13">Belongs to the pyruvate kinase family.</text>
</comment>
<evidence type="ECO:0000259" key="14">
    <source>
        <dbReference type="Pfam" id="PF00224"/>
    </source>
</evidence>
<evidence type="ECO:0000256" key="4">
    <source>
        <dbReference type="ARBA" id="ARBA00022679"/>
    </source>
</evidence>
<gene>
    <name evidence="15" type="ORF">UR19_C0017G0003</name>
</gene>
<evidence type="ECO:0000256" key="12">
    <source>
        <dbReference type="NCBIfam" id="TIGR01064"/>
    </source>
</evidence>
<evidence type="ECO:0000256" key="1">
    <source>
        <dbReference type="ARBA" id="ARBA00004997"/>
    </source>
</evidence>
<evidence type="ECO:0000256" key="9">
    <source>
        <dbReference type="ARBA" id="ARBA00022842"/>
    </source>
</evidence>
<dbReference type="EMBL" id="LBOG01000017">
    <property type="protein sequence ID" value="KKP29270.1"/>
    <property type="molecule type" value="Genomic_DNA"/>
</dbReference>
<dbReference type="InterPro" id="IPR011037">
    <property type="entry name" value="Pyrv_Knase-like_insert_dom_sf"/>
</dbReference>
<evidence type="ECO:0000256" key="6">
    <source>
        <dbReference type="ARBA" id="ARBA00022741"/>
    </source>
</evidence>
<keyword evidence="8" id="KW-0067">ATP-binding</keyword>
<evidence type="ECO:0000256" key="2">
    <source>
        <dbReference type="ARBA" id="ARBA00008663"/>
    </source>
</evidence>
<evidence type="ECO:0000256" key="5">
    <source>
        <dbReference type="ARBA" id="ARBA00022723"/>
    </source>
</evidence>
<proteinExistence type="inferred from homology"/>
<dbReference type="InterPro" id="IPR040442">
    <property type="entry name" value="Pyrv_kinase-like_dom_sf"/>
</dbReference>
<dbReference type="GO" id="GO:0004743">
    <property type="term" value="F:pyruvate kinase activity"/>
    <property type="evidence" value="ECO:0007669"/>
    <property type="project" value="UniProtKB-UniRule"/>
</dbReference>
<dbReference type="Proteomes" id="UP000034934">
    <property type="component" value="Unassembled WGS sequence"/>
</dbReference>
<dbReference type="Gene3D" id="2.40.33.10">
    <property type="entry name" value="PK beta-barrel domain-like"/>
    <property type="match status" value="1"/>
</dbReference>
<dbReference type="GO" id="GO:0030955">
    <property type="term" value="F:potassium ion binding"/>
    <property type="evidence" value="ECO:0007669"/>
    <property type="project" value="UniProtKB-UniRule"/>
</dbReference>
<sequence length="306" mass="34505">MTKIVATIGPASDTEEIIEHLIEAGVNVFRFNTKHGTTQWHEERIKRVQQIANKLGKDIGILMDLQGPEIRLETFDKKPIFVERGETLKITVEPTEKFKSICIPRKEVFEALNKGDQILIDDGSIELKVTSVSESLIEAVTEDPGEIGHRKGVNFPGVRVDLPSLIKDDLEKLSMAGVNKVDFVALSFCRTKMDVENLRKELEKRKMKSMVVAKIESREALDNIDEIIEAADGIMVARGDLGVEVPIEELAYWQKKIIEKCRVRNKPVITATQMLQSMIENLRPTRAEATDVANAVLRNRCNNAFR</sequence>
<keyword evidence="6" id="KW-0547">Nucleotide-binding</keyword>
<comment type="pathway">
    <text evidence="1 13">Carbohydrate degradation; glycolysis; pyruvate from D-glyceraldehyde 3-phosphate: step 5/5.</text>
</comment>
<dbReference type="GO" id="GO:0005524">
    <property type="term" value="F:ATP binding"/>
    <property type="evidence" value="ECO:0007669"/>
    <property type="project" value="UniProtKB-KW"/>
</dbReference>
<name>A0A0G0AR49_9BACT</name>
<feature type="domain" description="Pyruvate kinase barrel" evidence="14">
    <location>
        <begin position="2"/>
        <end position="297"/>
    </location>
</feature>
<dbReference type="Gene3D" id="3.20.20.60">
    <property type="entry name" value="Phosphoenolpyruvate-binding domains"/>
    <property type="match status" value="1"/>
</dbReference>
<dbReference type="PRINTS" id="PR01050">
    <property type="entry name" value="PYRUVTKNASE"/>
</dbReference>
<keyword evidence="4 13" id="KW-0808">Transferase</keyword>
<keyword evidence="11 15" id="KW-0670">Pyruvate</keyword>
<keyword evidence="9 13" id="KW-0460">Magnesium</keyword>
<dbReference type="EC" id="2.7.1.40" evidence="3 12"/>